<feature type="region of interest" description="Disordered" evidence="1">
    <location>
        <begin position="49"/>
        <end position="93"/>
    </location>
</feature>
<keyword evidence="3" id="KW-1185">Reference proteome</keyword>
<accession>A0AAV4SXU5</accession>
<sequence>MPVECCESPRSALPKIFRFGPPRPRRLGQHNCDCSSLCVLHRFPLPEHQQEGRGESCRSSGQPDACPESYNGHPQEMRASRQNVEPSSEHLRDQPLLSGDLKVPCCAEDPRELITGHICVDCSFLRGSMSICTEDKRGSAESERITCRNIYCDIYNFERNVTAMVSMNLGVLLDIDLRDGRHCRDKVRKGPDLRPLDEKVSHHRMSTARVCSTKR</sequence>
<evidence type="ECO:0000256" key="1">
    <source>
        <dbReference type="SAM" id="MobiDB-lite"/>
    </source>
</evidence>
<comment type="caution">
    <text evidence="2">The sequence shown here is derived from an EMBL/GenBank/DDBJ whole genome shotgun (WGS) entry which is preliminary data.</text>
</comment>
<evidence type="ECO:0000313" key="2">
    <source>
        <dbReference type="EMBL" id="GIY36408.1"/>
    </source>
</evidence>
<name>A0AAV4SXU5_9ARAC</name>
<dbReference type="EMBL" id="BPLQ01008289">
    <property type="protein sequence ID" value="GIY36408.1"/>
    <property type="molecule type" value="Genomic_DNA"/>
</dbReference>
<dbReference type="Proteomes" id="UP001054837">
    <property type="component" value="Unassembled WGS sequence"/>
</dbReference>
<organism evidence="2 3">
    <name type="scientific">Caerostris darwini</name>
    <dbReference type="NCBI Taxonomy" id="1538125"/>
    <lineage>
        <taxon>Eukaryota</taxon>
        <taxon>Metazoa</taxon>
        <taxon>Ecdysozoa</taxon>
        <taxon>Arthropoda</taxon>
        <taxon>Chelicerata</taxon>
        <taxon>Arachnida</taxon>
        <taxon>Araneae</taxon>
        <taxon>Araneomorphae</taxon>
        <taxon>Entelegynae</taxon>
        <taxon>Araneoidea</taxon>
        <taxon>Araneidae</taxon>
        <taxon>Caerostris</taxon>
    </lineage>
</organism>
<proteinExistence type="predicted"/>
<reference evidence="2 3" key="1">
    <citation type="submission" date="2021-06" db="EMBL/GenBank/DDBJ databases">
        <title>Caerostris darwini draft genome.</title>
        <authorList>
            <person name="Kono N."/>
            <person name="Arakawa K."/>
        </authorList>
    </citation>
    <scope>NUCLEOTIDE SEQUENCE [LARGE SCALE GENOMIC DNA]</scope>
</reference>
<gene>
    <name evidence="2" type="ORF">CDAR_235781</name>
</gene>
<evidence type="ECO:0000313" key="3">
    <source>
        <dbReference type="Proteomes" id="UP001054837"/>
    </source>
</evidence>
<protein>
    <submittedName>
        <fullName evidence="2">Uncharacterized protein</fullName>
    </submittedName>
</protein>
<dbReference type="AlphaFoldDB" id="A0AAV4SXU5"/>